<sequence length="34" mass="4113">MLLKLINMAFLKEIVWIGSWFEVGCQDRRLFKLN</sequence>
<reference evidence="1" key="1">
    <citation type="submission" date="2018-05" db="EMBL/GenBank/DDBJ databases">
        <authorList>
            <person name="Lanie J.A."/>
            <person name="Ng W.-L."/>
            <person name="Kazmierczak K.M."/>
            <person name="Andrzejewski T.M."/>
            <person name="Davidsen T.M."/>
            <person name="Wayne K.J."/>
            <person name="Tettelin H."/>
            <person name="Glass J.I."/>
            <person name="Rusch D."/>
            <person name="Podicherti R."/>
            <person name="Tsui H.-C.T."/>
            <person name="Winkler M.E."/>
        </authorList>
    </citation>
    <scope>NUCLEOTIDE SEQUENCE</scope>
</reference>
<organism evidence="1">
    <name type="scientific">marine metagenome</name>
    <dbReference type="NCBI Taxonomy" id="408172"/>
    <lineage>
        <taxon>unclassified sequences</taxon>
        <taxon>metagenomes</taxon>
        <taxon>ecological metagenomes</taxon>
    </lineage>
</organism>
<name>A0A381UQ80_9ZZZZ</name>
<dbReference type="EMBL" id="UINC01006763">
    <property type="protein sequence ID" value="SVA29487.1"/>
    <property type="molecule type" value="Genomic_DNA"/>
</dbReference>
<proteinExistence type="predicted"/>
<protein>
    <submittedName>
        <fullName evidence="1">Uncharacterized protein</fullName>
    </submittedName>
</protein>
<accession>A0A381UQ80</accession>
<gene>
    <name evidence="1" type="ORF">METZ01_LOCUS82341</name>
</gene>
<evidence type="ECO:0000313" key="1">
    <source>
        <dbReference type="EMBL" id="SVA29487.1"/>
    </source>
</evidence>
<dbReference type="AlphaFoldDB" id="A0A381UQ80"/>